<evidence type="ECO:0000256" key="7">
    <source>
        <dbReference type="ARBA" id="ARBA00023049"/>
    </source>
</evidence>
<proteinExistence type="inferred from homology"/>
<dbReference type="InterPro" id="IPR038765">
    <property type="entry name" value="Papain-like_cys_pep_sf"/>
</dbReference>
<evidence type="ECO:0000313" key="10">
    <source>
        <dbReference type="Proteomes" id="UP000461288"/>
    </source>
</evidence>
<evidence type="ECO:0000259" key="8">
    <source>
        <dbReference type="PROSITE" id="PS51935"/>
    </source>
</evidence>
<dbReference type="Proteomes" id="UP000461288">
    <property type="component" value="Unassembled WGS sequence"/>
</dbReference>
<dbReference type="InterPro" id="IPR000064">
    <property type="entry name" value="NLP_P60_dom"/>
</dbReference>
<sequence>MRKHILAAVQQHAAAEYPRECCGLVVAAGRRHLYVPCENTAADPAEEFRIGPEAYAAAEDQGEIIGVVHSHPDGTSQPSPRDLAVCNSGDVPWHIISWPEGDLRTIVPEDAPLIGRHFVHGTDHDCYGLIRAWFRQERGVELPRFPHDWHWWEEGADLYVRHYQDAGFRQVTDGSLEVGDVILMQIQSRQINHGAVYLGDGQILHHLYGRPSCRDVWGGYWQERARMVVRYVYR</sequence>
<dbReference type="EMBL" id="WTFN01000021">
    <property type="protein sequence ID" value="MWK56439.1"/>
    <property type="molecule type" value="Genomic_DNA"/>
</dbReference>
<dbReference type="PROSITE" id="PS51935">
    <property type="entry name" value="NLPC_P60"/>
    <property type="match status" value="1"/>
</dbReference>
<dbReference type="GO" id="GO:0006508">
    <property type="term" value="P:proteolysis"/>
    <property type="evidence" value="ECO:0007669"/>
    <property type="project" value="UniProtKB-KW"/>
</dbReference>
<organism evidence="9 10">
    <name type="scientific">Metapseudomonas otitidis</name>
    <dbReference type="NCBI Taxonomy" id="319939"/>
    <lineage>
        <taxon>Bacteria</taxon>
        <taxon>Pseudomonadati</taxon>
        <taxon>Pseudomonadota</taxon>
        <taxon>Gammaproteobacteria</taxon>
        <taxon>Pseudomonadales</taxon>
        <taxon>Pseudomonadaceae</taxon>
        <taxon>Metapseudomonas</taxon>
    </lineage>
</organism>
<dbReference type="CDD" id="cd08073">
    <property type="entry name" value="MPN_NLPC_P60"/>
    <property type="match status" value="1"/>
</dbReference>
<evidence type="ECO:0000256" key="5">
    <source>
        <dbReference type="ARBA" id="ARBA00022807"/>
    </source>
</evidence>
<dbReference type="InterPro" id="IPR051929">
    <property type="entry name" value="VirAsm_ModProt"/>
</dbReference>
<evidence type="ECO:0000256" key="3">
    <source>
        <dbReference type="ARBA" id="ARBA00022723"/>
    </source>
</evidence>
<evidence type="ECO:0000256" key="2">
    <source>
        <dbReference type="ARBA" id="ARBA00022670"/>
    </source>
</evidence>
<dbReference type="GO" id="GO:0008235">
    <property type="term" value="F:metalloexopeptidase activity"/>
    <property type="evidence" value="ECO:0007669"/>
    <property type="project" value="TreeGrafter"/>
</dbReference>
<keyword evidence="5" id="KW-0788">Thiol protease</keyword>
<dbReference type="GO" id="GO:0008270">
    <property type="term" value="F:zinc ion binding"/>
    <property type="evidence" value="ECO:0007669"/>
    <property type="project" value="TreeGrafter"/>
</dbReference>
<dbReference type="Gene3D" id="3.90.1720.10">
    <property type="entry name" value="endopeptidase domain like (from Nostoc punctiforme)"/>
    <property type="match status" value="1"/>
</dbReference>
<keyword evidence="4" id="KW-0378">Hydrolase</keyword>
<dbReference type="AlphaFoldDB" id="A0A7X3H6V1"/>
<keyword evidence="6" id="KW-0862">Zinc</keyword>
<dbReference type="InterPro" id="IPR000555">
    <property type="entry name" value="JAMM/MPN+_dom"/>
</dbReference>
<dbReference type="PANTHER" id="PTHR34858:SF1">
    <property type="entry name" value="CYSO-CYSTEINE PEPTIDASE"/>
    <property type="match status" value="1"/>
</dbReference>
<name>A0A7X3H6V1_9GAMM</name>
<evidence type="ECO:0000256" key="6">
    <source>
        <dbReference type="ARBA" id="ARBA00022833"/>
    </source>
</evidence>
<dbReference type="Gene3D" id="3.40.140.10">
    <property type="entry name" value="Cytidine Deaminase, domain 2"/>
    <property type="match status" value="1"/>
</dbReference>
<keyword evidence="2" id="KW-0645">Protease</keyword>
<accession>A0A7X3H6V1</accession>
<keyword evidence="3" id="KW-0479">Metal-binding</keyword>
<dbReference type="SMART" id="SM00232">
    <property type="entry name" value="JAB_MPN"/>
    <property type="match status" value="1"/>
</dbReference>
<dbReference type="PANTHER" id="PTHR34858">
    <property type="entry name" value="CYSO-CYSTEINE PEPTIDASE"/>
    <property type="match status" value="1"/>
</dbReference>
<dbReference type="GO" id="GO:0008234">
    <property type="term" value="F:cysteine-type peptidase activity"/>
    <property type="evidence" value="ECO:0007669"/>
    <property type="project" value="UniProtKB-KW"/>
</dbReference>
<protein>
    <submittedName>
        <fullName evidence="9">Peptidase P60</fullName>
    </submittedName>
</protein>
<evidence type="ECO:0000256" key="1">
    <source>
        <dbReference type="ARBA" id="ARBA00007074"/>
    </source>
</evidence>
<dbReference type="InterPro" id="IPR028090">
    <property type="entry name" value="JAB_dom_prok"/>
</dbReference>
<keyword evidence="7" id="KW-0482">Metalloprotease</keyword>
<feature type="domain" description="NlpC/P60" evidence="8">
    <location>
        <begin position="89"/>
        <end position="232"/>
    </location>
</feature>
<dbReference type="SUPFAM" id="SSF102712">
    <property type="entry name" value="JAB1/MPN domain"/>
    <property type="match status" value="1"/>
</dbReference>
<evidence type="ECO:0000313" key="9">
    <source>
        <dbReference type="EMBL" id="MWK56439.1"/>
    </source>
</evidence>
<evidence type="ECO:0000256" key="4">
    <source>
        <dbReference type="ARBA" id="ARBA00022801"/>
    </source>
</evidence>
<dbReference type="SUPFAM" id="SSF54001">
    <property type="entry name" value="Cysteine proteinases"/>
    <property type="match status" value="1"/>
</dbReference>
<dbReference type="Pfam" id="PF00877">
    <property type="entry name" value="NLPC_P60"/>
    <property type="match status" value="1"/>
</dbReference>
<reference evidence="9 10" key="1">
    <citation type="submission" date="2019-12" db="EMBL/GenBank/DDBJ databases">
        <title>Draft genome sequence of Pseudomonas otitidis recovered from a chicken carcass.</title>
        <authorList>
            <person name="Vieira T.R."/>
            <person name="Oliviera E.F.C."/>
            <person name="Silva N.M.V."/>
            <person name="Sambrano G.E."/>
            <person name="Cibulski S.P."/>
            <person name="Cardoso M.R.I."/>
        </authorList>
    </citation>
    <scope>NUCLEOTIDE SEQUENCE [LARGE SCALE GENOMIC DNA]</scope>
    <source>
        <strain evidence="9 10">25_K</strain>
    </source>
</reference>
<gene>
    <name evidence="9" type="ORF">GO594_10665</name>
</gene>
<dbReference type="Pfam" id="PF14464">
    <property type="entry name" value="Prok-JAB"/>
    <property type="match status" value="1"/>
</dbReference>
<comment type="caution">
    <text evidence="9">The sequence shown here is derived from an EMBL/GenBank/DDBJ whole genome shotgun (WGS) entry which is preliminary data.</text>
</comment>
<dbReference type="RefSeq" id="WP_160480732.1">
    <property type="nucleotide sequence ID" value="NZ_WTFN01000021.1"/>
</dbReference>
<comment type="similarity">
    <text evidence="1">Belongs to the peptidase C40 family.</text>
</comment>